<accession>A0A933EAB7</accession>
<reference evidence="2" key="1">
    <citation type="submission" date="2020-07" db="EMBL/GenBank/DDBJ databases">
        <title>Huge and variable diversity of episymbiotic CPR bacteria and DPANN archaea in groundwater ecosystems.</title>
        <authorList>
            <person name="He C.Y."/>
            <person name="Keren R."/>
            <person name="Whittaker M."/>
            <person name="Farag I.F."/>
            <person name="Doudna J."/>
            <person name="Cate J.H.D."/>
            <person name="Banfield J.F."/>
        </authorList>
    </citation>
    <scope>NUCLEOTIDE SEQUENCE</scope>
    <source>
        <strain evidence="2">NC_groundwater_1370_Ag_S-0.2um_69_93</strain>
    </source>
</reference>
<feature type="transmembrane region" description="Helical" evidence="1">
    <location>
        <begin position="22"/>
        <end position="41"/>
    </location>
</feature>
<sequence>MIGAGTESAGVDLGELRRHPTIRFLVVCLVISFLYVGYGYVTSSSRMTPRLRERLAQNPVTVNVLVTSKFLPEEFHIRIYQQVGNMRGVEGGTAKLYTVSPANVRFLARHYWILRLDLAPGDNP</sequence>
<dbReference type="AlphaFoldDB" id="A0A933EAB7"/>
<dbReference type="EMBL" id="JACQRX010000232">
    <property type="protein sequence ID" value="MBI4251874.1"/>
    <property type="molecule type" value="Genomic_DNA"/>
</dbReference>
<protein>
    <submittedName>
        <fullName evidence="2">Uncharacterized protein</fullName>
    </submittedName>
</protein>
<dbReference type="Proteomes" id="UP000752292">
    <property type="component" value="Unassembled WGS sequence"/>
</dbReference>
<keyword evidence="1" id="KW-1133">Transmembrane helix</keyword>
<name>A0A933EAB7_UNCTE</name>
<comment type="caution">
    <text evidence="2">The sequence shown here is derived from an EMBL/GenBank/DDBJ whole genome shotgun (WGS) entry which is preliminary data.</text>
</comment>
<evidence type="ECO:0000256" key="1">
    <source>
        <dbReference type="SAM" id="Phobius"/>
    </source>
</evidence>
<evidence type="ECO:0000313" key="3">
    <source>
        <dbReference type="Proteomes" id="UP000752292"/>
    </source>
</evidence>
<evidence type="ECO:0000313" key="2">
    <source>
        <dbReference type="EMBL" id="MBI4251874.1"/>
    </source>
</evidence>
<keyword evidence="1" id="KW-0472">Membrane</keyword>
<keyword evidence="1" id="KW-0812">Transmembrane</keyword>
<organism evidence="2 3">
    <name type="scientific">Tectimicrobiota bacterium</name>
    <dbReference type="NCBI Taxonomy" id="2528274"/>
    <lineage>
        <taxon>Bacteria</taxon>
        <taxon>Pseudomonadati</taxon>
        <taxon>Nitrospinota/Tectimicrobiota group</taxon>
        <taxon>Candidatus Tectimicrobiota</taxon>
    </lineage>
</organism>
<gene>
    <name evidence="2" type="ORF">HY618_05380</name>
</gene>
<proteinExistence type="predicted"/>